<evidence type="ECO:0000313" key="4">
    <source>
        <dbReference type="Proteomes" id="UP001212821"/>
    </source>
</evidence>
<dbReference type="EMBL" id="CP115450">
    <property type="protein sequence ID" value="WBP90655.1"/>
    <property type="molecule type" value="Genomic_DNA"/>
</dbReference>
<organism evidence="3 4">
    <name type="scientific">Kitasatospora cathayae</name>
    <dbReference type="NCBI Taxonomy" id="3004092"/>
    <lineage>
        <taxon>Bacteria</taxon>
        <taxon>Bacillati</taxon>
        <taxon>Actinomycetota</taxon>
        <taxon>Actinomycetes</taxon>
        <taxon>Kitasatosporales</taxon>
        <taxon>Streptomycetaceae</taxon>
        <taxon>Kitasatospora</taxon>
    </lineage>
</organism>
<dbReference type="SUPFAM" id="SSF50494">
    <property type="entry name" value="Trypsin-like serine proteases"/>
    <property type="match status" value="1"/>
</dbReference>
<evidence type="ECO:0000259" key="2">
    <source>
        <dbReference type="Pfam" id="PF00089"/>
    </source>
</evidence>
<protein>
    <recommendedName>
        <fullName evidence="2">Peptidase S1 domain-containing protein</fullName>
    </recommendedName>
</protein>
<dbReference type="Pfam" id="PF00089">
    <property type="entry name" value="Trypsin"/>
    <property type="match status" value="1"/>
</dbReference>
<feature type="signal peptide" evidence="1">
    <location>
        <begin position="1"/>
        <end position="23"/>
    </location>
</feature>
<reference evidence="4" key="1">
    <citation type="submission" date="2022-12" db="EMBL/GenBank/DDBJ databases">
        <authorList>
            <person name="Mo P."/>
        </authorList>
    </citation>
    <scope>NUCLEOTIDE SEQUENCE [LARGE SCALE GENOMIC DNA]</scope>
    <source>
        <strain evidence="4">HUAS 3-15</strain>
    </source>
</reference>
<dbReference type="InterPro" id="IPR043504">
    <property type="entry name" value="Peptidase_S1_PA_chymotrypsin"/>
</dbReference>
<name>A0ABY7QD90_9ACTN</name>
<dbReference type="InterPro" id="IPR009003">
    <property type="entry name" value="Peptidase_S1_PA"/>
</dbReference>
<feature type="domain" description="Peptidase S1" evidence="2">
    <location>
        <begin position="246"/>
        <end position="391"/>
    </location>
</feature>
<dbReference type="RefSeq" id="WP_270149578.1">
    <property type="nucleotide sequence ID" value="NZ_CP115450.1"/>
</dbReference>
<keyword evidence="1" id="KW-0732">Signal</keyword>
<gene>
    <name evidence="3" type="ORF">O1G21_35505</name>
</gene>
<proteinExistence type="predicted"/>
<sequence length="424" mass="44981">MRGSKLLYAAAVLVLGAASVAVARVQETADEARMAPAILLSREYHEKHLQPIAEEIHRLIDTEQVDGSDFTSIVFHGDEHYLDLFWKGAVPAGITEAVDAWRTRTREAMRHDPAGPVSPDYDVHYRTAAYSRSEMDRAISRFVDVVGNDEAEWSSISPANDGSGLVLSYQPKATKRIAPANAPMRDYATRAERIAGIPVHPQVGSVETPTRGSRTSDAPPWYAGADLRLSDNSRCSTGIPGWVDKRRVLLTAAHCQTSGNVYNGQRVVGEVTAYDSGLDVAVITTGDNTAARFYSSAWDSGDSRPLYGPARLDPGQSACFSGATSGFHCELEVTRVGVHSPSGRTNATEVKSRSGGIAVAQGDSGGPAVANPQGDSMAPVGVIIAGNTDTKTPCSGTSSATTCFSTGYYTPLDPVVSKLGFSAS</sequence>
<dbReference type="Proteomes" id="UP001212821">
    <property type="component" value="Chromosome"/>
</dbReference>
<evidence type="ECO:0000256" key="1">
    <source>
        <dbReference type="SAM" id="SignalP"/>
    </source>
</evidence>
<evidence type="ECO:0000313" key="3">
    <source>
        <dbReference type="EMBL" id="WBP90655.1"/>
    </source>
</evidence>
<keyword evidence="4" id="KW-1185">Reference proteome</keyword>
<dbReference type="PROSITE" id="PS00134">
    <property type="entry name" value="TRYPSIN_HIS"/>
    <property type="match status" value="1"/>
</dbReference>
<accession>A0ABY7QD90</accession>
<dbReference type="InterPro" id="IPR001254">
    <property type="entry name" value="Trypsin_dom"/>
</dbReference>
<dbReference type="InterPro" id="IPR018114">
    <property type="entry name" value="TRYPSIN_HIS"/>
</dbReference>
<dbReference type="Gene3D" id="2.40.10.10">
    <property type="entry name" value="Trypsin-like serine proteases"/>
    <property type="match status" value="2"/>
</dbReference>
<feature type="chain" id="PRO_5045897754" description="Peptidase S1 domain-containing protein" evidence="1">
    <location>
        <begin position="24"/>
        <end position="424"/>
    </location>
</feature>